<dbReference type="OrthoDB" id="8093034at2759"/>
<dbReference type="Proteomes" id="UP001152592">
    <property type="component" value="Unassembled WGS sequence"/>
</dbReference>
<evidence type="ECO:0000313" key="2">
    <source>
        <dbReference type="EMBL" id="CAG8295285.1"/>
    </source>
</evidence>
<dbReference type="InterPro" id="IPR039057">
    <property type="entry name" value="Spo22/ZIP4"/>
</dbReference>
<evidence type="ECO:0000313" key="3">
    <source>
        <dbReference type="Proteomes" id="UP001152592"/>
    </source>
</evidence>
<dbReference type="Pfam" id="PF08631">
    <property type="entry name" value="SPO22"/>
    <property type="match status" value="1"/>
</dbReference>
<dbReference type="InterPro" id="IPR013940">
    <property type="entry name" value="Spo22/ZIP4/TEX11"/>
</dbReference>
<dbReference type="PANTHER" id="PTHR40375">
    <property type="entry name" value="SPORULATION-SPECIFIC PROTEIN 22"/>
    <property type="match status" value="1"/>
</dbReference>
<name>A0A9W4N914_9EURO</name>
<keyword evidence="1" id="KW-0469">Meiosis</keyword>
<organism evidence="2 3">
    <name type="scientific">Penicillium salamii</name>
    <dbReference type="NCBI Taxonomy" id="1612424"/>
    <lineage>
        <taxon>Eukaryota</taxon>
        <taxon>Fungi</taxon>
        <taxon>Dikarya</taxon>
        <taxon>Ascomycota</taxon>
        <taxon>Pezizomycotina</taxon>
        <taxon>Eurotiomycetes</taxon>
        <taxon>Eurotiomycetidae</taxon>
        <taxon>Eurotiales</taxon>
        <taxon>Aspergillaceae</taxon>
        <taxon>Penicillium</taxon>
    </lineage>
</organism>
<proteinExistence type="predicted"/>
<gene>
    <name evidence="2" type="ORF">PSALAMII_LOCUS1712</name>
</gene>
<reference evidence="2" key="1">
    <citation type="submission" date="2021-07" db="EMBL/GenBank/DDBJ databases">
        <authorList>
            <person name="Branca A.L. A."/>
        </authorList>
    </citation>
    <scope>NUCLEOTIDE SEQUENCE</scope>
</reference>
<evidence type="ECO:0000256" key="1">
    <source>
        <dbReference type="ARBA" id="ARBA00023254"/>
    </source>
</evidence>
<dbReference type="EMBL" id="CAJVPD010000077">
    <property type="protein sequence ID" value="CAG8295285.1"/>
    <property type="molecule type" value="Genomic_DNA"/>
</dbReference>
<dbReference type="GO" id="GO:0090173">
    <property type="term" value="P:regulation of synaptonemal complex assembly"/>
    <property type="evidence" value="ECO:0007669"/>
    <property type="project" value="InterPro"/>
</dbReference>
<comment type="caution">
    <text evidence="2">The sequence shown here is derived from an EMBL/GenBank/DDBJ whole genome shotgun (WGS) entry which is preliminary data.</text>
</comment>
<dbReference type="GO" id="GO:0051321">
    <property type="term" value="P:meiotic cell cycle"/>
    <property type="evidence" value="ECO:0007669"/>
    <property type="project" value="UniProtKB-KW"/>
</dbReference>
<evidence type="ECO:0008006" key="4">
    <source>
        <dbReference type="Google" id="ProtNLM"/>
    </source>
</evidence>
<sequence>MMALVPRPLNDYISLTDFACLVQTNLSTVTLGQPVLSPDIISQLDDQLNGDLLNTRAGDNADLKRLDAMGTSLWNTCSQLIVARGQFSDDLCTIGKARALAFGLVNVAAPAKMLGWLRSLACSLIAAQTCIATRQLNVAYKILTVSAARLKAVQPSNLGLDVTLNYSLTTKYWLLRVRLAAQEQRFDIAEHLWSKVPTPFLNGDRESVLETSFFVGDYALLTFPPVAIHWFQVAHKTLLELQTATGQNFAAFKTWDLVIAHSLGVACLPNLTTESPSVLKSVLENIKVEYPQHPAVVLLHATMNTAATTQSLVDSGCLAKSHYETQHDNVGESNSFASITSNDEIRLFQFIHFLEVKSRAAAVGALCSLLLVPLPREWTDKCFLAYLLLMSRCSNRDPRWIQGTESVIKALDHRGYPSFGPNTAHAAVVCLWKLIGLAIEKGEFNVAVGWLLICKDPKIAANCTQDTQYHISRKLVACYMQIGNITFARDIMKYGLTQGQFDCKKVYLDYKLAMLEGTELSGFFRFGFPDDPPILQKQTCLLSCAIEAQLQNKPNELMSCLGQLVECSTSGDIPHVDFSPAEHHMFLICLVLKELAKYQTNEFYTRANEVLANALQYAKEHSCYEGGDCEISVTQLQWFYQASYRMGVQLAHYQNVEVTLQALRYSHEFTLLYRTIAGIEGRVKAPRPHFFLINFVRIITYADGARRSSEQEKKKAYYSSLRATFQTLRGLVGWEDGQENPNEVSAAIEGDQFLVGAFFDFEATIQLGLWNELLEICRDPDRFPKTRFYPQMLDLALQIGTPAAVQVAVMKQIVNNIFELVTQGSLDAIFYLPKMPRYFYCLFSIATSSDPANTELSDGLAMVDFVLAEELLEQIYTLAKLEASKEDNNDGDFEIYQADMELYVIGRKNPFPALELEQVARLTFNKAADFYASGDGGVCFRWAQKSIELARLVPGSAGEALVMELELRKKFLE</sequence>
<dbReference type="AlphaFoldDB" id="A0A9W4N914"/>
<accession>A0A9W4N914</accession>
<protein>
    <recommendedName>
        <fullName evidence="4">Meiosis specific protein SPO22</fullName>
    </recommendedName>
</protein>
<dbReference type="PANTHER" id="PTHR40375:SF2">
    <property type="entry name" value="SPORULATION-SPECIFIC PROTEIN 22"/>
    <property type="match status" value="1"/>
</dbReference>